<protein>
    <submittedName>
        <fullName evidence="2">Uncharacterized protein</fullName>
    </submittedName>
</protein>
<dbReference type="EMBL" id="JAQQWE010000008">
    <property type="protein sequence ID" value="KAK7943850.1"/>
    <property type="molecule type" value="Genomic_DNA"/>
</dbReference>
<keyword evidence="1" id="KW-0472">Membrane</keyword>
<evidence type="ECO:0000313" key="2">
    <source>
        <dbReference type="EMBL" id="KAK7943850.1"/>
    </source>
</evidence>
<keyword evidence="1" id="KW-0812">Transmembrane</keyword>
<name>A0ABR1Q1P1_9PEZI</name>
<keyword evidence="1" id="KW-1133">Transmembrane helix</keyword>
<keyword evidence="3" id="KW-1185">Reference proteome</keyword>
<feature type="transmembrane region" description="Helical" evidence="1">
    <location>
        <begin position="6"/>
        <end position="31"/>
    </location>
</feature>
<gene>
    <name evidence="2" type="ORF">PG986_012963</name>
</gene>
<dbReference type="RefSeq" id="XP_066695881.1">
    <property type="nucleotide sequence ID" value="XM_066849185.1"/>
</dbReference>
<sequence>MKITDIFTILGALSSLISSLVLVYTFFVYVIRFTSRARTAEEASEEAKKRARKDIKDTLALVPNGFDRVVEKQDEILDCLREIRDSVPSLHGDRPS</sequence>
<organism evidence="2 3">
    <name type="scientific">Apiospora aurea</name>
    <dbReference type="NCBI Taxonomy" id="335848"/>
    <lineage>
        <taxon>Eukaryota</taxon>
        <taxon>Fungi</taxon>
        <taxon>Dikarya</taxon>
        <taxon>Ascomycota</taxon>
        <taxon>Pezizomycotina</taxon>
        <taxon>Sordariomycetes</taxon>
        <taxon>Xylariomycetidae</taxon>
        <taxon>Amphisphaeriales</taxon>
        <taxon>Apiosporaceae</taxon>
        <taxon>Apiospora</taxon>
    </lineage>
</organism>
<evidence type="ECO:0000313" key="3">
    <source>
        <dbReference type="Proteomes" id="UP001391051"/>
    </source>
</evidence>
<reference evidence="2 3" key="1">
    <citation type="submission" date="2023-01" db="EMBL/GenBank/DDBJ databases">
        <title>Analysis of 21 Apiospora genomes using comparative genomics revels a genus with tremendous synthesis potential of carbohydrate active enzymes and secondary metabolites.</title>
        <authorList>
            <person name="Sorensen T."/>
        </authorList>
    </citation>
    <scope>NUCLEOTIDE SEQUENCE [LARGE SCALE GENOMIC DNA]</scope>
    <source>
        <strain evidence="2 3">CBS 24483</strain>
    </source>
</reference>
<dbReference type="GeneID" id="92082247"/>
<dbReference type="Proteomes" id="UP001391051">
    <property type="component" value="Unassembled WGS sequence"/>
</dbReference>
<evidence type="ECO:0000256" key="1">
    <source>
        <dbReference type="SAM" id="Phobius"/>
    </source>
</evidence>
<comment type="caution">
    <text evidence="2">The sequence shown here is derived from an EMBL/GenBank/DDBJ whole genome shotgun (WGS) entry which is preliminary data.</text>
</comment>
<proteinExistence type="predicted"/>
<accession>A0ABR1Q1P1</accession>